<dbReference type="SUPFAM" id="SSF51735">
    <property type="entry name" value="NAD(P)-binding Rossmann-fold domains"/>
    <property type="match status" value="1"/>
</dbReference>
<dbReference type="InterPro" id="IPR003781">
    <property type="entry name" value="CoA-bd"/>
</dbReference>
<dbReference type="Proteomes" id="UP001432180">
    <property type="component" value="Chromosome"/>
</dbReference>
<dbReference type="Gene3D" id="3.40.50.720">
    <property type="entry name" value="NAD(P)-binding Rossmann-like Domain"/>
    <property type="match status" value="1"/>
</dbReference>
<accession>A0ABZ0SDY8</accession>
<evidence type="ECO:0000313" key="2">
    <source>
        <dbReference type="EMBL" id="WPL18729.1"/>
    </source>
</evidence>
<protein>
    <recommendedName>
        <fullName evidence="1">CoA-binding domain-containing protein</fullName>
    </recommendedName>
</protein>
<evidence type="ECO:0000259" key="1">
    <source>
        <dbReference type="Pfam" id="PF13380"/>
    </source>
</evidence>
<sequence>MASNYHNFFDFNRYAVVGHSAIKPFPLLSYRGLKRLGKQALAVDPSARQIDGDPAYPDFSALPEPVEAVIIEAPRTDTKDWVARAAEAGIKHVWIHMGQDTPEASALAKQHGINLRTGSCAVMYLKPGLSYHSIHQMIMKALGKY</sequence>
<dbReference type="RefSeq" id="WP_328984473.1">
    <property type="nucleotide sequence ID" value="NZ_CP121472.1"/>
</dbReference>
<evidence type="ECO:0000313" key="3">
    <source>
        <dbReference type="Proteomes" id="UP001432180"/>
    </source>
</evidence>
<reference evidence="2 3" key="1">
    <citation type="journal article" date="2023" name="Microorganisms">
        <title>Thiorhodovibrio frisius and Trv. litoralis spp. nov., Two Novel Members from a Clade of Fastidious Purple Sulfur Bacteria That Exhibit Unique Red-Shifted Light-Harvesting Capabilities.</title>
        <authorList>
            <person name="Methner A."/>
            <person name="Kuzyk S.B."/>
            <person name="Petersen J."/>
            <person name="Bauer S."/>
            <person name="Brinkmann H."/>
            <person name="Sichau K."/>
            <person name="Wanner G."/>
            <person name="Wolf J."/>
            <person name="Neumann-Schaal M."/>
            <person name="Henke P."/>
            <person name="Tank M."/>
            <person name="Sproer C."/>
            <person name="Bunk B."/>
            <person name="Overmann J."/>
        </authorList>
    </citation>
    <scope>NUCLEOTIDE SEQUENCE [LARGE SCALE GENOMIC DNA]</scope>
    <source>
        <strain evidence="2 3">DSM 6702</strain>
    </source>
</reference>
<dbReference type="Pfam" id="PF13380">
    <property type="entry name" value="CoA_binding_2"/>
    <property type="match status" value="1"/>
</dbReference>
<feature type="domain" description="CoA-binding" evidence="1">
    <location>
        <begin position="13"/>
        <end position="123"/>
    </location>
</feature>
<name>A0ABZ0SDY8_9GAMM</name>
<proteinExistence type="predicted"/>
<keyword evidence="3" id="KW-1185">Reference proteome</keyword>
<dbReference type="InterPro" id="IPR036291">
    <property type="entry name" value="NAD(P)-bd_dom_sf"/>
</dbReference>
<gene>
    <name evidence="2" type="ORF">Thiowin_03817</name>
</gene>
<dbReference type="EMBL" id="CP121472">
    <property type="protein sequence ID" value="WPL18729.1"/>
    <property type="molecule type" value="Genomic_DNA"/>
</dbReference>
<organism evidence="2 3">
    <name type="scientific">Thiorhodovibrio winogradskyi</name>
    <dbReference type="NCBI Taxonomy" id="77007"/>
    <lineage>
        <taxon>Bacteria</taxon>
        <taxon>Pseudomonadati</taxon>
        <taxon>Pseudomonadota</taxon>
        <taxon>Gammaproteobacteria</taxon>
        <taxon>Chromatiales</taxon>
        <taxon>Chromatiaceae</taxon>
        <taxon>Thiorhodovibrio</taxon>
    </lineage>
</organism>